<evidence type="ECO:0000313" key="3">
    <source>
        <dbReference type="Proteomes" id="UP000176593"/>
    </source>
</evidence>
<organism evidence="2 3">
    <name type="scientific">Candidatus Uhrbacteria bacterium RIFCSPLOWO2_02_FULL_48_18</name>
    <dbReference type="NCBI Taxonomy" id="1802408"/>
    <lineage>
        <taxon>Bacteria</taxon>
        <taxon>Candidatus Uhriibacteriota</taxon>
    </lineage>
</organism>
<evidence type="ECO:0000259" key="1">
    <source>
        <dbReference type="Pfam" id="PF12728"/>
    </source>
</evidence>
<dbReference type="EMBL" id="MGEQ01000001">
    <property type="protein sequence ID" value="OGL88238.1"/>
    <property type="molecule type" value="Genomic_DNA"/>
</dbReference>
<feature type="domain" description="Helix-turn-helix" evidence="1">
    <location>
        <begin position="15"/>
        <end position="64"/>
    </location>
</feature>
<dbReference type="GO" id="GO:0003677">
    <property type="term" value="F:DNA binding"/>
    <property type="evidence" value="ECO:0007669"/>
    <property type="project" value="InterPro"/>
</dbReference>
<dbReference type="SUPFAM" id="SSF46955">
    <property type="entry name" value="Putative DNA-binding domain"/>
    <property type="match status" value="1"/>
</dbReference>
<accession>A0A1F7VDN0</accession>
<dbReference type="InterPro" id="IPR041657">
    <property type="entry name" value="HTH_17"/>
</dbReference>
<dbReference type="AlphaFoldDB" id="A0A1F7VDN0"/>
<gene>
    <name evidence="2" type="ORF">A3I41_00745</name>
</gene>
<name>A0A1F7VDN0_9BACT</name>
<dbReference type="Pfam" id="PF12728">
    <property type="entry name" value="HTH_17"/>
    <property type="match status" value="1"/>
</dbReference>
<dbReference type="InterPro" id="IPR009061">
    <property type="entry name" value="DNA-bd_dom_put_sf"/>
</dbReference>
<comment type="caution">
    <text evidence="2">The sequence shown here is derived from an EMBL/GenBank/DDBJ whole genome shotgun (WGS) entry which is preliminary data.</text>
</comment>
<dbReference type="InterPro" id="IPR010093">
    <property type="entry name" value="SinI_DNA-bd"/>
</dbReference>
<dbReference type="Proteomes" id="UP000176593">
    <property type="component" value="Unassembled WGS sequence"/>
</dbReference>
<protein>
    <recommendedName>
        <fullName evidence="1">Helix-turn-helix domain-containing protein</fullName>
    </recommendedName>
</protein>
<dbReference type="NCBIfam" id="TIGR01764">
    <property type="entry name" value="excise"/>
    <property type="match status" value="1"/>
</dbReference>
<proteinExistence type="predicted"/>
<reference evidence="2 3" key="1">
    <citation type="journal article" date="2016" name="Nat. Commun.">
        <title>Thousands of microbial genomes shed light on interconnected biogeochemical processes in an aquifer system.</title>
        <authorList>
            <person name="Anantharaman K."/>
            <person name="Brown C.T."/>
            <person name="Hug L.A."/>
            <person name="Sharon I."/>
            <person name="Castelle C.J."/>
            <person name="Probst A.J."/>
            <person name="Thomas B.C."/>
            <person name="Singh A."/>
            <person name="Wilkins M.J."/>
            <person name="Karaoz U."/>
            <person name="Brodie E.L."/>
            <person name="Williams K.H."/>
            <person name="Hubbard S.S."/>
            <person name="Banfield J.F."/>
        </authorList>
    </citation>
    <scope>NUCLEOTIDE SEQUENCE [LARGE SCALE GENOMIC DNA]</scope>
</reference>
<sequence length="80" mass="9393">MRMASEKQLKNQDQLLTVEELGAYLKISKSSVYRMIERRLIPFFKIRSGLRFDIADVEKYLLSCRTEAMNDENVYGSLKI</sequence>
<evidence type="ECO:0000313" key="2">
    <source>
        <dbReference type="EMBL" id="OGL88238.1"/>
    </source>
</evidence>